<name>A0A4R6AC59_9RHOB</name>
<dbReference type="EMBL" id="SNAA01000004">
    <property type="protein sequence ID" value="TDL81561.1"/>
    <property type="molecule type" value="Genomic_DNA"/>
</dbReference>
<evidence type="ECO:0000313" key="1">
    <source>
        <dbReference type="EMBL" id="TDL81561.1"/>
    </source>
</evidence>
<dbReference type="CDD" id="cd00761">
    <property type="entry name" value="Glyco_tranf_GTA_type"/>
    <property type="match status" value="1"/>
</dbReference>
<dbReference type="SUPFAM" id="SSF53448">
    <property type="entry name" value="Nucleotide-diphospho-sugar transferases"/>
    <property type="match status" value="1"/>
</dbReference>
<gene>
    <name evidence="1" type="ORF">E2L08_05430</name>
</gene>
<evidence type="ECO:0008006" key="3">
    <source>
        <dbReference type="Google" id="ProtNLM"/>
    </source>
</evidence>
<dbReference type="AlphaFoldDB" id="A0A4R6AC59"/>
<organism evidence="1 2">
    <name type="scientific">Palleronia sediminis</name>
    <dbReference type="NCBI Taxonomy" id="2547833"/>
    <lineage>
        <taxon>Bacteria</taxon>
        <taxon>Pseudomonadati</taxon>
        <taxon>Pseudomonadota</taxon>
        <taxon>Alphaproteobacteria</taxon>
        <taxon>Rhodobacterales</taxon>
        <taxon>Roseobacteraceae</taxon>
        <taxon>Palleronia</taxon>
    </lineage>
</organism>
<dbReference type="InterPro" id="IPR029044">
    <property type="entry name" value="Nucleotide-diphossugar_trans"/>
</dbReference>
<accession>A0A4R6AC59</accession>
<evidence type="ECO:0000313" key="2">
    <source>
        <dbReference type="Proteomes" id="UP000295701"/>
    </source>
</evidence>
<dbReference type="Proteomes" id="UP000295701">
    <property type="component" value="Unassembled WGS sequence"/>
</dbReference>
<dbReference type="RefSeq" id="WP_133396048.1">
    <property type="nucleotide sequence ID" value="NZ_SNAA01000004.1"/>
</dbReference>
<keyword evidence="2" id="KW-1185">Reference proteome</keyword>
<protein>
    <recommendedName>
        <fullName evidence="3">Glycosyl transferase family 2</fullName>
    </recommendedName>
</protein>
<sequence length="594" mass="65667">MSEADADAAPTLRDKFLDRTRGFTPIRTEKLITRPRGGRPPLWLRNRVGVVAGAQAAASLWRAADTVALTPETVVDGTDWGALDALVICAGILPMHEPWRRALLGLRDEAPLLAFLVADARSHGVPVVLWLAEEPGAEGMFAHLFSHADLIVAPPGLAVDDTRPVLRQGPHVDARVFNPIAPAFDEARARMPLFSFLLDGYHEIGMKTSPAEMMDWLGPLLDYNWWAFDGSVDIRNNDNKHSAAMRRRFMGTLKGGDLAHPLRLAQALVLHSSLTEARPHYARRRCLEAGACKTAVLTDDAALATLPFIRHADGPDAIGRAVEWLLTDEVGANALQHLAWRHVMSECTTLDAVAAILARLGVAPDWSEPPDAKVNVVVPTIRPELIPFLLDTVDAQIHPDVALSIVVNGVEVPPEYRRLVEAHPTATLHSMPNDKSIGYCINYGVDQVEAPFWAKFDDDDIYGPHYLSDLLLQRKYARFDITGKAAFFNWFEGGDRMHTRRMDLRDTYIQTVGGGTLVVRQGAEWFPEDVRGYADTLFLYNAQDRGKAILSGDPFNFIQVRRSDVKSHTWTAGAHQLNLNGPRRPGLDFMGAII</sequence>
<dbReference type="OrthoDB" id="8756565at2"/>
<comment type="caution">
    <text evidence="1">The sequence shown here is derived from an EMBL/GenBank/DDBJ whole genome shotgun (WGS) entry which is preliminary data.</text>
</comment>
<dbReference type="Gene3D" id="3.90.550.10">
    <property type="entry name" value="Spore Coat Polysaccharide Biosynthesis Protein SpsA, Chain A"/>
    <property type="match status" value="1"/>
</dbReference>
<reference evidence="1 2" key="1">
    <citation type="submission" date="2019-03" db="EMBL/GenBank/DDBJ databases">
        <title>Primorskyibacter sp. SS33 isolated from sediments.</title>
        <authorList>
            <person name="Xunke S."/>
        </authorList>
    </citation>
    <scope>NUCLEOTIDE SEQUENCE [LARGE SCALE GENOMIC DNA]</scope>
    <source>
        <strain evidence="1 2">SS33</strain>
    </source>
</reference>
<proteinExistence type="predicted"/>